<reference evidence="1" key="1">
    <citation type="submission" date="2020-02" db="EMBL/GenBank/DDBJ databases">
        <authorList>
            <person name="Meier V. D."/>
        </authorList>
    </citation>
    <scope>NUCLEOTIDE SEQUENCE</scope>
    <source>
        <strain evidence="1">AVDCRST_MAG53</strain>
    </source>
</reference>
<accession>A0A6J4T2N5</accession>
<dbReference type="EMBL" id="CADCVR010000084">
    <property type="protein sequence ID" value="CAA9511735.1"/>
    <property type="molecule type" value="Genomic_DNA"/>
</dbReference>
<proteinExistence type="predicted"/>
<dbReference type="AlphaFoldDB" id="A0A6J4T2N5"/>
<evidence type="ECO:0000313" key="1">
    <source>
        <dbReference type="EMBL" id="CAA9511735.1"/>
    </source>
</evidence>
<gene>
    <name evidence="1" type="ORF">AVDCRST_MAG53-2669</name>
</gene>
<sequence>MTGSRVKLPRQIAPPFTVYRNGVLQSEGTDYTVRDGMLEFPAQLKKDKISGWRWFVGAWGVGTYRQHDSIDVRYQLNGQSRLAEGLDIVSPEE</sequence>
<organism evidence="1">
    <name type="scientific">uncultured Solirubrobacteraceae bacterium</name>
    <dbReference type="NCBI Taxonomy" id="1162706"/>
    <lineage>
        <taxon>Bacteria</taxon>
        <taxon>Bacillati</taxon>
        <taxon>Actinomycetota</taxon>
        <taxon>Thermoleophilia</taxon>
        <taxon>Solirubrobacterales</taxon>
        <taxon>Solirubrobacteraceae</taxon>
        <taxon>environmental samples</taxon>
    </lineage>
</organism>
<protein>
    <submittedName>
        <fullName evidence="1">Uncharacterized protein</fullName>
    </submittedName>
</protein>
<name>A0A6J4T2N5_9ACTN</name>